<sequence>MSFKYRVVMLTLGIIMIAPADIISASIFTDYFMGILIVYWGYLILFSNRYFISNSMFVQRFPSLKSLYWFYIKKELQLATSYIVLLDIITVAVNIVVSRILCWIPITLDKTSLKWIVLFTILNIIGIVVLRLIMLWIQLMYSSHIATIVYCLYVGISALFSYISIPAIEIDFSIISPAFKGEFFNWFYLGVAYIIVGIIGGALYQNVKRGDRKL</sequence>
<dbReference type="AlphaFoldDB" id="A0A9D1JCT3"/>
<protein>
    <submittedName>
        <fullName evidence="2">Uncharacterized protein</fullName>
    </submittedName>
</protein>
<dbReference type="Proteomes" id="UP000824201">
    <property type="component" value="Unassembled WGS sequence"/>
</dbReference>
<dbReference type="EMBL" id="DVHN01000057">
    <property type="protein sequence ID" value="HIR88352.1"/>
    <property type="molecule type" value="Genomic_DNA"/>
</dbReference>
<evidence type="ECO:0000313" key="2">
    <source>
        <dbReference type="EMBL" id="HIR88352.1"/>
    </source>
</evidence>
<feature type="transmembrane region" description="Helical" evidence="1">
    <location>
        <begin position="145"/>
        <end position="165"/>
    </location>
</feature>
<reference evidence="2" key="2">
    <citation type="journal article" date="2021" name="PeerJ">
        <title>Extensive microbial diversity within the chicken gut microbiome revealed by metagenomics and culture.</title>
        <authorList>
            <person name="Gilroy R."/>
            <person name="Ravi A."/>
            <person name="Getino M."/>
            <person name="Pursley I."/>
            <person name="Horton D.L."/>
            <person name="Alikhan N.F."/>
            <person name="Baker D."/>
            <person name="Gharbi K."/>
            <person name="Hall N."/>
            <person name="Watson M."/>
            <person name="Adriaenssens E.M."/>
            <person name="Foster-Nyarko E."/>
            <person name="Jarju S."/>
            <person name="Secka A."/>
            <person name="Antonio M."/>
            <person name="Oren A."/>
            <person name="Chaudhuri R.R."/>
            <person name="La Ragione R."/>
            <person name="Hildebrand F."/>
            <person name="Pallen M.J."/>
        </authorList>
    </citation>
    <scope>NUCLEOTIDE SEQUENCE</scope>
    <source>
        <strain evidence="2">ChiW13-3771</strain>
    </source>
</reference>
<feature type="transmembrane region" description="Helical" evidence="1">
    <location>
        <begin position="82"/>
        <end position="106"/>
    </location>
</feature>
<keyword evidence="1" id="KW-0472">Membrane</keyword>
<comment type="caution">
    <text evidence="2">The sequence shown here is derived from an EMBL/GenBank/DDBJ whole genome shotgun (WGS) entry which is preliminary data.</text>
</comment>
<name>A0A9D1JCT3_9FIRM</name>
<feature type="transmembrane region" description="Helical" evidence="1">
    <location>
        <begin position="112"/>
        <end position="133"/>
    </location>
</feature>
<reference evidence="2" key="1">
    <citation type="submission" date="2020-10" db="EMBL/GenBank/DDBJ databases">
        <authorList>
            <person name="Gilroy R."/>
        </authorList>
    </citation>
    <scope>NUCLEOTIDE SEQUENCE</scope>
    <source>
        <strain evidence="2">ChiW13-3771</strain>
    </source>
</reference>
<feature type="transmembrane region" description="Helical" evidence="1">
    <location>
        <begin position="185"/>
        <end position="204"/>
    </location>
</feature>
<keyword evidence="1" id="KW-0812">Transmembrane</keyword>
<evidence type="ECO:0000313" key="3">
    <source>
        <dbReference type="Proteomes" id="UP000824201"/>
    </source>
</evidence>
<feature type="transmembrane region" description="Helical" evidence="1">
    <location>
        <begin position="7"/>
        <end position="25"/>
    </location>
</feature>
<proteinExistence type="predicted"/>
<feature type="transmembrane region" description="Helical" evidence="1">
    <location>
        <begin position="31"/>
        <end position="52"/>
    </location>
</feature>
<gene>
    <name evidence="2" type="ORF">IAC96_05315</name>
</gene>
<accession>A0A9D1JCT3</accession>
<keyword evidence="1" id="KW-1133">Transmembrane helix</keyword>
<evidence type="ECO:0000256" key="1">
    <source>
        <dbReference type="SAM" id="Phobius"/>
    </source>
</evidence>
<organism evidence="2 3">
    <name type="scientific">Candidatus Fimimorpha faecalis</name>
    <dbReference type="NCBI Taxonomy" id="2840824"/>
    <lineage>
        <taxon>Bacteria</taxon>
        <taxon>Bacillati</taxon>
        <taxon>Bacillota</taxon>
        <taxon>Clostridia</taxon>
        <taxon>Eubacteriales</taxon>
        <taxon>Candidatus Fimimorpha</taxon>
    </lineage>
</organism>